<keyword evidence="3" id="KW-1185">Reference proteome</keyword>
<accession>A0A402AE33</accession>
<dbReference type="Pfam" id="PF21948">
    <property type="entry name" value="LplA-B_cat"/>
    <property type="match status" value="1"/>
</dbReference>
<keyword evidence="2" id="KW-0436">Ligase</keyword>
<organism evidence="2 3">
    <name type="scientific">Dictyobacter kobayashii</name>
    <dbReference type="NCBI Taxonomy" id="2014872"/>
    <lineage>
        <taxon>Bacteria</taxon>
        <taxon>Bacillati</taxon>
        <taxon>Chloroflexota</taxon>
        <taxon>Ktedonobacteria</taxon>
        <taxon>Ktedonobacterales</taxon>
        <taxon>Dictyobacteraceae</taxon>
        <taxon>Dictyobacter</taxon>
    </lineage>
</organism>
<dbReference type="InterPro" id="IPR004143">
    <property type="entry name" value="BPL_LPL_catalytic"/>
</dbReference>
<comment type="caution">
    <text evidence="2">The sequence shown here is derived from an EMBL/GenBank/DDBJ whole genome shotgun (WGS) entry which is preliminary data.</text>
</comment>
<protein>
    <submittedName>
        <fullName evidence="2">Ligase</fullName>
    </submittedName>
</protein>
<gene>
    <name evidence="2" type="ORF">KDK_11550</name>
</gene>
<dbReference type="SUPFAM" id="SSF55681">
    <property type="entry name" value="Class II aaRS and biotin synthetases"/>
    <property type="match status" value="1"/>
</dbReference>
<feature type="domain" description="BPL/LPL catalytic" evidence="1">
    <location>
        <begin position="29"/>
        <end position="253"/>
    </location>
</feature>
<dbReference type="PROSITE" id="PS51733">
    <property type="entry name" value="BPL_LPL_CATALYTIC"/>
    <property type="match status" value="1"/>
</dbReference>
<evidence type="ECO:0000313" key="3">
    <source>
        <dbReference type="Proteomes" id="UP000287188"/>
    </source>
</evidence>
<dbReference type="PANTHER" id="PTHR43679">
    <property type="entry name" value="OCTANOYLTRANSFERASE LIPM-RELATED"/>
    <property type="match status" value="1"/>
</dbReference>
<sequence length="261" mass="28961">MRNWLIYPLTIADQQQHIEHSEQLLHTVQPDDPATLYWSLAQPAGLVLGFSQKESIINPAALTAGSFPIYHRRAGGTAVLVGSTLLSLDVVLPVDHPLQLPDLVESYRWFGEAWVSALAQLGVQSRTVTPAEAHAQRALRKEPATRAYETLMNRACYGSLSPYEVVVGQRKVVGFDMIRRRTGSLLQAGVLLQWDSQTLAHLLGHTPEEQELLQKGLPDRAVGLDSLLGRVITCDEVINAFERVIISDERQRLVIDPLSSF</sequence>
<dbReference type="InterPro" id="IPR050664">
    <property type="entry name" value="Octanoyltrans_LipM/LipL"/>
</dbReference>
<dbReference type="OrthoDB" id="9178967at2"/>
<proteinExistence type="predicted"/>
<dbReference type="GO" id="GO:0016874">
    <property type="term" value="F:ligase activity"/>
    <property type="evidence" value="ECO:0007669"/>
    <property type="project" value="UniProtKB-KW"/>
</dbReference>
<dbReference type="InterPro" id="IPR045864">
    <property type="entry name" value="aa-tRNA-synth_II/BPL/LPL"/>
</dbReference>
<dbReference type="EMBL" id="BIFS01000001">
    <property type="protein sequence ID" value="GCE17355.1"/>
    <property type="molecule type" value="Genomic_DNA"/>
</dbReference>
<evidence type="ECO:0000313" key="2">
    <source>
        <dbReference type="EMBL" id="GCE17355.1"/>
    </source>
</evidence>
<dbReference type="AlphaFoldDB" id="A0A402AE33"/>
<dbReference type="Gene3D" id="3.30.930.10">
    <property type="entry name" value="Bira Bifunctional Protein, Domain 2"/>
    <property type="match status" value="1"/>
</dbReference>
<reference evidence="3" key="1">
    <citation type="submission" date="2018-12" db="EMBL/GenBank/DDBJ databases">
        <title>Tengunoibacter tsumagoiensis gen. nov., sp. nov., Dictyobacter kobayashii sp. nov., D. alpinus sp. nov., and D. joshuensis sp. nov. and description of Dictyobacteraceae fam. nov. within the order Ktedonobacterales isolated from Tengu-no-mugimeshi.</title>
        <authorList>
            <person name="Wang C.M."/>
            <person name="Zheng Y."/>
            <person name="Sakai Y."/>
            <person name="Toyoda A."/>
            <person name="Minakuchi Y."/>
            <person name="Abe K."/>
            <person name="Yokota A."/>
            <person name="Yabe S."/>
        </authorList>
    </citation>
    <scope>NUCLEOTIDE SEQUENCE [LARGE SCALE GENOMIC DNA]</scope>
    <source>
        <strain evidence="3">Uno11</strain>
    </source>
</reference>
<dbReference type="Proteomes" id="UP000287188">
    <property type="component" value="Unassembled WGS sequence"/>
</dbReference>
<dbReference type="RefSeq" id="WP_126549056.1">
    <property type="nucleotide sequence ID" value="NZ_BIFS01000001.1"/>
</dbReference>
<dbReference type="PANTHER" id="PTHR43679:SF2">
    <property type="entry name" value="OCTANOYL-[GCVH]:PROTEIN N-OCTANOYLTRANSFERASE"/>
    <property type="match status" value="1"/>
</dbReference>
<name>A0A402AE33_9CHLR</name>
<evidence type="ECO:0000259" key="1">
    <source>
        <dbReference type="PROSITE" id="PS51733"/>
    </source>
</evidence>